<dbReference type="Gene3D" id="3.10.129.10">
    <property type="entry name" value="Hotdog Thioesterase"/>
    <property type="match status" value="1"/>
</dbReference>
<dbReference type="Proteomes" id="UP000321367">
    <property type="component" value="Unassembled WGS sequence"/>
</dbReference>
<protein>
    <submittedName>
        <fullName evidence="4">Acyl-CoA thioesterase</fullName>
    </submittedName>
</protein>
<dbReference type="PANTHER" id="PTHR31727:SF6">
    <property type="entry name" value="OLEOYL-ACYL CARRIER PROTEIN THIOESTERASE 1, CHLOROPLASTIC"/>
    <property type="match status" value="1"/>
</dbReference>
<name>A0A5C6ZUC8_9FLAO</name>
<dbReference type="RefSeq" id="WP_146931319.1">
    <property type="nucleotide sequence ID" value="NZ_CBCSHZ010000007.1"/>
</dbReference>
<dbReference type="AlphaFoldDB" id="A0A5C6ZUC8"/>
<reference evidence="4 5" key="1">
    <citation type="submission" date="2019-08" db="EMBL/GenBank/DDBJ databases">
        <title>Genome sequence of Gillisia hiemivivida IC154 (type strain).</title>
        <authorList>
            <person name="Bowman J.P."/>
        </authorList>
    </citation>
    <scope>NUCLEOTIDE SEQUENCE [LARGE SCALE GENOMIC DNA]</scope>
    <source>
        <strain evidence="4 5">IC154</strain>
    </source>
</reference>
<dbReference type="PANTHER" id="PTHR31727">
    <property type="entry name" value="OLEOYL-ACYL CARRIER PROTEIN THIOESTERASE 1, CHLOROPLASTIC"/>
    <property type="match status" value="1"/>
</dbReference>
<dbReference type="CDD" id="cd00586">
    <property type="entry name" value="4HBT"/>
    <property type="match status" value="1"/>
</dbReference>
<dbReference type="SUPFAM" id="SSF54637">
    <property type="entry name" value="Thioesterase/thiol ester dehydrase-isomerase"/>
    <property type="match status" value="1"/>
</dbReference>
<comment type="similarity">
    <text evidence="1">Belongs to the acyl-ACP thioesterase family.</text>
</comment>
<evidence type="ECO:0000313" key="5">
    <source>
        <dbReference type="Proteomes" id="UP000321367"/>
    </source>
</evidence>
<dbReference type="OrthoDB" id="9801517at2"/>
<gene>
    <name evidence="4" type="ORF">ES724_06810</name>
</gene>
<dbReference type="InterPro" id="IPR002864">
    <property type="entry name" value="Acyl-ACP_thioesterase_NHD"/>
</dbReference>
<dbReference type="GO" id="GO:0016297">
    <property type="term" value="F:fatty acyl-[ACP] hydrolase activity"/>
    <property type="evidence" value="ECO:0007669"/>
    <property type="project" value="InterPro"/>
</dbReference>
<sequence length="134" mass="15915">MSGTPEIFEKTITVKASDLDELKHVNNVQYVQWIQDIAKEHWEKRASEEILNTCFWVVIRHEIDYKQQAFLDDELIIQTFVGEHTHVTSQRLVNILDKETKKVLVKAKSTWCLMDYNTKKPVKISQEMLRVFYM</sequence>
<keyword evidence="5" id="KW-1185">Reference proteome</keyword>
<evidence type="ECO:0000259" key="3">
    <source>
        <dbReference type="Pfam" id="PF01643"/>
    </source>
</evidence>
<dbReference type="Pfam" id="PF01643">
    <property type="entry name" value="Acyl-ACP_TE"/>
    <property type="match status" value="1"/>
</dbReference>
<keyword evidence="2" id="KW-0809">Transit peptide</keyword>
<dbReference type="InterPro" id="IPR029069">
    <property type="entry name" value="HotDog_dom_sf"/>
</dbReference>
<feature type="domain" description="Acyl-ACP thioesterase N-terminal hotdog" evidence="3">
    <location>
        <begin position="7"/>
        <end position="130"/>
    </location>
</feature>
<comment type="caution">
    <text evidence="4">The sequence shown here is derived from an EMBL/GenBank/DDBJ whole genome shotgun (WGS) entry which is preliminary data.</text>
</comment>
<evidence type="ECO:0000313" key="4">
    <source>
        <dbReference type="EMBL" id="TXD94351.1"/>
    </source>
</evidence>
<evidence type="ECO:0000256" key="1">
    <source>
        <dbReference type="ARBA" id="ARBA00006500"/>
    </source>
</evidence>
<proteinExistence type="inferred from homology"/>
<evidence type="ECO:0000256" key="2">
    <source>
        <dbReference type="ARBA" id="ARBA00022946"/>
    </source>
</evidence>
<accession>A0A5C6ZUC8</accession>
<dbReference type="EMBL" id="VORY01000005">
    <property type="protein sequence ID" value="TXD94351.1"/>
    <property type="molecule type" value="Genomic_DNA"/>
</dbReference>
<dbReference type="GO" id="GO:0000036">
    <property type="term" value="F:acyl carrier activity"/>
    <property type="evidence" value="ECO:0007669"/>
    <property type="project" value="TreeGrafter"/>
</dbReference>
<organism evidence="4 5">
    <name type="scientific">Gillisia hiemivivida</name>
    <dbReference type="NCBI Taxonomy" id="291190"/>
    <lineage>
        <taxon>Bacteria</taxon>
        <taxon>Pseudomonadati</taxon>
        <taxon>Bacteroidota</taxon>
        <taxon>Flavobacteriia</taxon>
        <taxon>Flavobacteriales</taxon>
        <taxon>Flavobacteriaceae</taxon>
        <taxon>Gillisia</taxon>
    </lineage>
</organism>
<dbReference type="InterPro" id="IPR045023">
    <property type="entry name" value="FATA/B"/>
</dbReference>